<dbReference type="SUPFAM" id="SSF48445">
    <property type="entry name" value="14-3-3 protein"/>
    <property type="match status" value="1"/>
</dbReference>
<dbReference type="Pfam" id="PF00244">
    <property type="entry name" value="14-3-3"/>
    <property type="match status" value="1"/>
</dbReference>
<dbReference type="GeneID" id="105041602"/>
<name>A0A6I9QXB5_ELAGV</name>
<proteinExistence type="inferred from homology"/>
<evidence type="ECO:0000256" key="2">
    <source>
        <dbReference type="PIRSR" id="PIRSR000868-1"/>
    </source>
</evidence>
<dbReference type="OrthoDB" id="10260625at2759"/>
<evidence type="ECO:0000256" key="1">
    <source>
        <dbReference type="ARBA" id="ARBA00006141"/>
    </source>
</evidence>
<sequence>MEEMEERERHVYMAKLAEKAERYEGDTTICCLLPAYKRSLICHVPEMVESLKKIARMDIELTAEERNLLSVGYKNVIGPRRASWRILAALEEKEEGKESEKNVKRMQDYKKRVEDELTKICNDILSIIAIHLLPSSTAGESIVYFYKMKGDYYRYMAEYKTVNERKEATDQSLKAYQAATSTAMTELPPTHVIRLGLALNFSVFYYEIMNLPERACHLAKQAFDEAITELNSLCEESYKDSTRIMQLLKDNLALWSADLPAEGGEQSPGTNNDMEE</sequence>
<comment type="similarity">
    <text evidence="1">Belongs to the 14-3-3 family.</text>
</comment>
<accession>A0A6I9QXB5</accession>
<dbReference type="RefSeq" id="XP_010916848.1">
    <property type="nucleotide sequence ID" value="XM_010918546.3"/>
</dbReference>
<dbReference type="KEGG" id="egu:105041602"/>
<keyword evidence="4" id="KW-1185">Reference proteome</keyword>
<dbReference type="SMART" id="SM00101">
    <property type="entry name" value="14_3_3"/>
    <property type="match status" value="1"/>
</dbReference>
<evidence type="ECO:0000313" key="5">
    <source>
        <dbReference type="RefSeq" id="XP_010916848.1"/>
    </source>
</evidence>
<reference evidence="5" key="1">
    <citation type="submission" date="2025-08" db="UniProtKB">
        <authorList>
            <consortium name="RefSeq"/>
        </authorList>
    </citation>
    <scope>IDENTIFICATION</scope>
</reference>
<evidence type="ECO:0000313" key="4">
    <source>
        <dbReference type="Proteomes" id="UP000504607"/>
    </source>
</evidence>
<protein>
    <submittedName>
        <fullName evidence="5">14-3-3 protein 7 isoform X1</fullName>
    </submittedName>
</protein>
<dbReference type="InterPro" id="IPR023409">
    <property type="entry name" value="14-3-3_CS"/>
</dbReference>
<dbReference type="Proteomes" id="UP000504607">
    <property type="component" value="Chromosome 3"/>
</dbReference>
<dbReference type="InParanoid" id="A0A6I9QXB5"/>
<dbReference type="Gene3D" id="1.20.190.20">
    <property type="entry name" value="14-3-3 domain"/>
    <property type="match status" value="1"/>
</dbReference>
<gene>
    <name evidence="5" type="primary">LOC105041602</name>
</gene>
<dbReference type="InterPro" id="IPR023410">
    <property type="entry name" value="14-3-3_domain"/>
</dbReference>
<dbReference type="InterPro" id="IPR000308">
    <property type="entry name" value="14-3-3"/>
</dbReference>
<feature type="site" description="Interaction with phosphoserine on interacting protein" evidence="2">
    <location>
        <position position="154"/>
    </location>
</feature>
<dbReference type="PANTHER" id="PTHR18860">
    <property type="entry name" value="14-3-3 PROTEIN"/>
    <property type="match status" value="1"/>
</dbReference>
<feature type="site" description="Interaction with phosphoserine on interacting protein" evidence="2">
    <location>
        <position position="81"/>
    </location>
</feature>
<dbReference type="PIRSF" id="PIRSF000868">
    <property type="entry name" value="14-3-3"/>
    <property type="match status" value="1"/>
</dbReference>
<dbReference type="AlphaFoldDB" id="A0A6I9QXB5"/>
<dbReference type="PRINTS" id="PR00305">
    <property type="entry name" value="1433ZETA"/>
</dbReference>
<organism evidence="4 5">
    <name type="scientific">Elaeis guineensis var. tenera</name>
    <name type="common">Oil palm</name>
    <dbReference type="NCBI Taxonomy" id="51953"/>
    <lineage>
        <taxon>Eukaryota</taxon>
        <taxon>Viridiplantae</taxon>
        <taxon>Streptophyta</taxon>
        <taxon>Embryophyta</taxon>
        <taxon>Tracheophyta</taxon>
        <taxon>Spermatophyta</taxon>
        <taxon>Magnoliopsida</taxon>
        <taxon>Liliopsida</taxon>
        <taxon>Arecaceae</taxon>
        <taxon>Arecoideae</taxon>
        <taxon>Cocoseae</taxon>
        <taxon>Elaeidinae</taxon>
        <taxon>Elaeis</taxon>
    </lineage>
</organism>
<feature type="domain" description="14-3-3" evidence="3">
    <location>
        <begin position="7"/>
        <end position="269"/>
    </location>
</feature>
<dbReference type="PROSITE" id="PS00796">
    <property type="entry name" value="1433_1"/>
    <property type="match status" value="1"/>
</dbReference>
<evidence type="ECO:0000259" key="3">
    <source>
        <dbReference type="SMART" id="SM00101"/>
    </source>
</evidence>
<dbReference type="InterPro" id="IPR036815">
    <property type="entry name" value="14-3-3_dom_sf"/>
</dbReference>